<dbReference type="RefSeq" id="WP_204502016.1">
    <property type="nucleotide sequence ID" value="NZ_JAFBDR010000031.1"/>
</dbReference>
<dbReference type="CDD" id="cd03791">
    <property type="entry name" value="GT5_Glycogen_synthase_DULL1-like"/>
    <property type="match status" value="1"/>
</dbReference>
<evidence type="ECO:0000259" key="9">
    <source>
        <dbReference type="Pfam" id="PF08323"/>
    </source>
</evidence>
<dbReference type="Pfam" id="PF00534">
    <property type="entry name" value="Glycos_transf_1"/>
    <property type="match status" value="1"/>
</dbReference>
<comment type="catalytic activity">
    <reaction evidence="1 7">
        <text>[(1-&gt;4)-alpha-D-glucosyl](n) + ADP-alpha-D-glucose = [(1-&gt;4)-alpha-D-glucosyl](n+1) + ADP + H(+)</text>
        <dbReference type="Rhea" id="RHEA:18189"/>
        <dbReference type="Rhea" id="RHEA-COMP:9584"/>
        <dbReference type="Rhea" id="RHEA-COMP:9587"/>
        <dbReference type="ChEBI" id="CHEBI:15378"/>
        <dbReference type="ChEBI" id="CHEBI:15444"/>
        <dbReference type="ChEBI" id="CHEBI:57498"/>
        <dbReference type="ChEBI" id="CHEBI:456216"/>
        <dbReference type="EC" id="2.4.1.21"/>
    </reaction>
</comment>
<feature type="binding site" evidence="7">
    <location>
        <position position="15"/>
    </location>
    <ligand>
        <name>ADP-alpha-D-glucose</name>
        <dbReference type="ChEBI" id="CHEBI:57498"/>
    </ligand>
</feature>
<evidence type="ECO:0000256" key="1">
    <source>
        <dbReference type="ARBA" id="ARBA00001478"/>
    </source>
</evidence>
<comment type="similarity">
    <text evidence="3 7">Belongs to the glycosyltransferase 1 family. Bacterial/plant glycogen synthase subfamily.</text>
</comment>
<keyword evidence="6 7" id="KW-0320">Glycogen biosynthesis</keyword>
<comment type="caution">
    <text evidence="10">The sequence shown here is derived from an EMBL/GenBank/DDBJ whole genome shotgun (WGS) entry which is preliminary data.</text>
</comment>
<keyword evidence="5 7" id="KW-0808">Transferase</keyword>
<dbReference type="GO" id="GO:0009011">
    <property type="term" value="F:alpha-1,4-glucan glucosyltransferase (ADP-glucose donor) activity"/>
    <property type="evidence" value="ECO:0007669"/>
    <property type="project" value="UniProtKB-EC"/>
</dbReference>
<dbReference type="InterPro" id="IPR001296">
    <property type="entry name" value="Glyco_trans_1"/>
</dbReference>
<evidence type="ECO:0000259" key="8">
    <source>
        <dbReference type="Pfam" id="PF00534"/>
    </source>
</evidence>
<dbReference type="InterPro" id="IPR013534">
    <property type="entry name" value="Starch_synth_cat_dom"/>
</dbReference>
<dbReference type="EMBL" id="JAFBDR010000031">
    <property type="protein sequence ID" value="MBM7573370.1"/>
    <property type="molecule type" value="Genomic_DNA"/>
</dbReference>
<dbReference type="SUPFAM" id="SSF53756">
    <property type="entry name" value="UDP-Glycosyltransferase/glycogen phosphorylase"/>
    <property type="match status" value="1"/>
</dbReference>
<dbReference type="NCBIfam" id="NF001899">
    <property type="entry name" value="PRK00654.1-2"/>
    <property type="match status" value="1"/>
</dbReference>
<evidence type="ECO:0000256" key="6">
    <source>
        <dbReference type="ARBA" id="ARBA00023056"/>
    </source>
</evidence>
<dbReference type="Pfam" id="PF08323">
    <property type="entry name" value="Glyco_transf_5"/>
    <property type="match status" value="1"/>
</dbReference>
<dbReference type="InterPro" id="IPR011835">
    <property type="entry name" value="GS/SS"/>
</dbReference>
<dbReference type="Gene3D" id="3.40.50.2000">
    <property type="entry name" value="Glycogen Phosphorylase B"/>
    <property type="match status" value="2"/>
</dbReference>
<organism evidence="10 11">
    <name type="scientific">Aquibacillus albus</name>
    <dbReference type="NCBI Taxonomy" id="1168171"/>
    <lineage>
        <taxon>Bacteria</taxon>
        <taxon>Bacillati</taxon>
        <taxon>Bacillota</taxon>
        <taxon>Bacilli</taxon>
        <taxon>Bacillales</taxon>
        <taxon>Bacillaceae</taxon>
        <taxon>Aquibacillus</taxon>
    </lineage>
</organism>
<evidence type="ECO:0000256" key="5">
    <source>
        <dbReference type="ARBA" id="ARBA00022679"/>
    </source>
</evidence>
<evidence type="ECO:0000256" key="4">
    <source>
        <dbReference type="ARBA" id="ARBA00022676"/>
    </source>
</evidence>
<dbReference type="HAMAP" id="MF_00484">
    <property type="entry name" value="Glycogen_synth"/>
    <property type="match status" value="1"/>
</dbReference>
<dbReference type="NCBIfam" id="NF001898">
    <property type="entry name" value="PRK00654.1-1"/>
    <property type="match status" value="1"/>
</dbReference>
<sequence length="483" mass="55674">MNIVFVASESTPFVKTGGLADVIGSLPQALRKEGNVIDVFLPKYKAIPEEYKQRMESVYRGEISLGWRKQYCGVDTLHLDGINYYFIDNEYYFGRDNIYGYSDDLDEAERFTFFSKAVLEMIPKVIEKVDIIHVHDWQTAMVPVYMEAQYKKEAFYENVKTMFTIHNLKYQGIFSSHLLGDVVELGPEYFHPEALEFHGCINFMKGALVYADIITTVSDAYAKEIQYPFFGEGLDGLLRKRHNDLYGVINGIDTVSYDPASDVSLIEQYRDWSGKYVNKKVLQQLVGLPERQVPMVAMITRLVEQKGLDLVVRVLDELLQDDIQVVILGTGEPKYEQLLSEIASRYSEKFSLQLKFDEAMSRQIYAGADLFLMPSLFEPCGLSQLISFRYQTVPIVRETGGLKDTVQPFNEYTGEGNGFSFMNYNAHDMLHTIRRAISFYQDPQQWEKIVRNGTVHDFSWKQSAKKYRTLYHQLCLREEAVTT</sequence>
<gene>
    <name evidence="7" type="primary">glgA</name>
    <name evidence="10" type="ORF">JOC48_003932</name>
</gene>
<dbReference type="PANTHER" id="PTHR45825:SF11">
    <property type="entry name" value="ALPHA AMYLASE DOMAIN-CONTAINING PROTEIN"/>
    <property type="match status" value="1"/>
</dbReference>
<accession>A0ABS2N5F8</accession>
<name>A0ABS2N5F8_9BACI</name>
<evidence type="ECO:0000256" key="7">
    <source>
        <dbReference type="HAMAP-Rule" id="MF_00484"/>
    </source>
</evidence>
<feature type="domain" description="Glycosyl transferase family 1" evidence="8">
    <location>
        <begin position="294"/>
        <end position="450"/>
    </location>
</feature>
<keyword evidence="11" id="KW-1185">Reference proteome</keyword>
<keyword evidence="4 7" id="KW-0328">Glycosyltransferase</keyword>
<dbReference type="Proteomes" id="UP001296943">
    <property type="component" value="Unassembled WGS sequence"/>
</dbReference>
<dbReference type="PANTHER" id="PTHR45825">
    <property type="entry name" value="GRANULE-BOUND STARCH SYNTHASE 1, CHLOROPLASTIC/AMYLOPLASTIC"/>
    <property type="match status" value="1"/>
</dbReference>
<dbReference type="EC" id="2.4.1.21" evidence="7"/>
<evidence type="ECO:0000313" key="10">
    <source>
        <dbReference type="EMBL" id="MBM7573370.1"/>
    </source>
</evidence>
<reference evidence="10 11" key="1">
    <citation type="submission" date="2021-01" db="EMBL/GenBank/DDBJ databases">
        <title>Genomic Encyclopedia of Type Strains, Phase IV (KMG-IV): sequencing the most valuable type-strain genomes for metagenomic binning, comparative biology and taxonomic classification.</title>
        <authorList>
            <person name="Goeker M."/>
        </authorList>
    </citation>
    <scope>NUCLEOTIDE SEQUENCE [LARGE SCALE GENOMIC DNA]</scope>
    <source>
        <strain evidence="10 11">DSM 23711</strain>
    </source>
</reference>
<evidence type="ECO:0000256" key="2">
    <source>
        <dbReference type="ARBA" id="ARBA00002764"/>
    </source>
</evidence>
<comment type="function">
    <text evidence="2 7">Synthesizes alpha-1,4-glucan chains using ADP-glucose.</text>
</comment>
<evidence type="ECO:0000313" key="11">
    <source>
        <dbReference type="Proteomes" id="UP001296943"/>
    </source>
</evidence>
<evidence type="ECO:0000256" key="3">
    <source>
        <dbReference type="ARBA" id="ARBA00010281"/>
    </source>
</evidence>
<feature type="domain" description="Starch synthase catalytic" evidence="9">
    <location>
        <begin position="2"/>
        <end position="240"/>
    </location>
</feature>
<proteinExistence type="inferred from homology"/>
<dbReference type="NCBIfam" id="TIGR02095">
    <property type="entry name" value="glgA"/>
    <property type="match status" value="1"/>
</dbReference>
<protein>
    <recommendedName>
        <fullName evidence="7">Glycogen synthase</fullName>
        <ecNumber evidence="7">2.4.1.21</ecNumber>
    </recommendedName>
    <alternativeName>
        <fullName evidence="7">Starch [bacterial glycogen] synthase</fullName>
    </alternativeName>
</protein>
<comment type="pathway">
    <text evidence="7">Glycan biosynthesis; glycogen biosynthesis.</text>
</comment>